<dbReference type="PANTHER" id="PTHR30250">
    <property type="entry name" value="PST FAMILY PREDICTED COLANIC ACID TRANSPORTER"/>
    <property type="match status" value="1"/>
</dbReference>
<feature type="transmembrane region" description="Helical" evidence="6">
    <location>
        <begin position="228"/>
        <end position="248"/>
    </location>
</feature>
<dbReference type="EMBL" id="JAJEQM010000006">
    <property type="protein sequence ID" value="MCC2210330.1"/>
    <property type="molecule type" value="Genomic_DNA"/>
</dbReference>
<evidence type="ECO:0000256" key="5">
    <source>
        <dbReference type="ARBA" id="ARBA00023136"/>
    </source>
</evidence>
<dbReference type="GO" id="GO:0005886">
    <property type="term" value="C:plasma membrane"/>
    <property type="evidence" value="ECO:0007669"/>
    <property type="project" value="UniProtKB-SubCell"/>
</dbReference>
<keyword evidence="2" id="KW-1003">Cell membrane</keyword>
<keyword evidence="4 6" id="KW-1133">Transmembrane helix</keyword>
<dbReference type="CDD" id="cd13124">
    <property type="entry name" value="MATE_SpoVB_like"/>
    <property type="match status" value="1"/>
</dbReference>
<feature type="transmembrane region" description="Helical" evidence="6">
    <location>
        <begin position="282"/>
        <end position="306"/>
    </location>
</feature>
<dbReference type="RefSeq" id="WP_308456241.1">
    <property type="nucleotide sequence ID" value="NZ_JAJEQM010000006.1"/>
</dbReference>
<dbReference type="Pfam" id="PF01943">
    <property type="entry name" value="Polysacc_synt"/>
    <property type="match status" value="1"/>
</dbReference>
<dbReference type="InterPro" id="IPR002797">
    <property type="entry name" value="Polysacc_synth"/>
</dbReference>
<feature type="transmembrane region" description="Helical" evidence="6">
    <location>
        <begin position="40"/>
        <end position="63"/>
    </location>
</feature>
<comment type="caution">
    <text evidence="7">The sequence shown here is derived from an EMBL/GenBank/DDBJ whole genome shotgun (WGS) entry which is preliminary data.</text>
</comment>
<name>A0AAE3DYZ4_9FIRM</name>
<feature type="transmembrane region" description="Helical" evidence="6">
    <location>
        <begin position="442"/>
        <end position="463"/>
    </location>
</feature>
<proteinExistence type="predicted"/>
<dbReference type="PIRSF" id="PIRSF038958">
    <property type="entry name" value="PG_synth_SpoVB"/>
    <property type="match status" value="1"/>
</dbReference>
<feature type="transmembrane region" description="Helical" evidence="6">
    <location>
        <begin position="357"/>
        <end position="375"/>
    </location>
</feature>
<dbReference type="Proteomes" id="UP001198242">
    <property type="component" value="Unassembled WGS sequence"/>
</dbReference>
<evidence type="ECO:0000256" key="4">
    <source>
        <dbReference type="ARBA" id="ARBA00022989"/>
    </source>
</evidence>
<feature type="transmembrane region" description="Helical" evidence="6">
    <location>
        <begin position="318"/>
        <end position="337"/>
    </location>
</feature>
<feature type="transmembrane region" description="Helical" evidence="6">
    <location>
        <begin position="119"/>
        <end position="139"/>
    </location>
</feature>
<sequence>MKKQSFLTGAVILMIANAISKILGAVFKIPLTYILNEDGMAVFNIAFEVYIMFLSFIISGLPFAISKMVAESNSRGEYSKTHRIVKISTILLVCIGIVGSVALYFGSPFFALAMKEEKAIYAIQMIAPSIFFVALGTAYKSYYQGVSNMIPTALSQVTEAIVKLAAGYYLAVLFLNYGVEKTAGGAIMGVTAGEIIATAILMIMYFYGRDKKYVKSEKSDTAEILKELMSIALPLLCASVVANAINVADTTLVRSRLLDGGFSSDEARFLYGAYTGYALTVFHLPVGILATLGVSILPVIAGAIAVNNTKKAQTATDIGIRLAVMLSMPCAVIMYLMSNEILTVLFHNSSSSAMLTAIAPCVIMMCVTQITSAILQSAGKIMLPFFTALCGSAVKLSMSWYLIAMPEINIYGSAISSNAAYILVMILNLIAIRKCLSLKLNITAIIIKPAIATVLMFGVMYISSNYISAILGDGFVYLAVMCGIGMSAYVLMLFLTNAISVKEVRKILKG</sequence>
<reference evidence="7 8" key="1">
    <citation type="submission" date="2021-10" db="EMBL/GenBank/DDBJ databases">
        <title>Anaerobic single-cell dispensing facilitates the cultivation of human gut bacteria.</title>
        <authorList>
            <person name="Afrizal A."/>
        </authorList>
    </citation>
    <scope>NUCLEOTIDE SEQUENCE [LARGE SCALE GENOMIC DNA]</scope>
    <source>
        <strain evidence="7 8">CLA-AA-H232</strain>
    </source>
</reference>
<feature type="transmembrane region" description="Helical" evidence="6">
    <location>
        <begin position="410"/>
        <end position="430"/>
    </location>
</feature>
<dbReference type="PANTHER" id="PTHR30250:SF21">
    <property type="entry name" value="LIPID II FLIPPASE MURJ"/>
    <property type="match status" value="1"/>
</dbReference>
<evidence type="ECO:0000256" key="1">
    <source>
        <dbReference type="ARBA" id="ARBA00004651"/>
    </source>
</evidence>
<organism evidence="7 8">
    <name type="scientific">Hominilimicola fabiformis</name>
    <dbReference type="NCBI Taxonomy" id="2885356"/>
    <lineage>
        <taxon>Bacteria</taxon>
        <taxon>Bacillati</taxon>
        <taxon>Bacillota</taxon>
        <taxon>Clostridia</taxon>
        <taxon>Eubacteriales</taxon>
        <taxon>Oscillospiraceae</taxon>
        <taxon>Hominilimicola</taxon>
    </lineage>
</organism>
<evidence type="ECO:0000256" key="2">
    <source>
        <dbReference type="ARBA" id="ARBA00022475"/>
    </source>
</evidence>
<dbReference type="InterPro" id="IPR050833">
    <property type="entry name" value="Poly_Biosynth_Transport"/>
</dbReference>
<feature type="transmembrane region" description="Helical" evidence="6">
    <location>
        <begin position="84"/>
        <end position="107"/>
    </location>
</feature>
<feature type="transmembrane region" description="Helical" evidence="6">
    <location>
        <begin position="185"/>
        <end position="207"/>
    </location>
</feature>
<keyword evidence="8" id="KW-1185">Reference proteome</keyword>
<evidence type="ECO:0000313" key="8">
    <source>
        <dbReference type="Proteomes" id="UP001198242"/>
    </source>
</evidence>
<evidence type="ECO:0000256" key="6">
    <source>
        <dbReference type="SAM" id="Phobius"/>
    </source>
</evidence>
<keyword evidence="5 6" id="KW-0472">Membrane</keyword>
<feature type="transmembrane region" description="Helical" evidence="6">
    <location>
        <begin position="475"/>
        <end position="499"/>
    </location>
</feature>
<dbReference type="AlphaFoldDB" id="A0AAE3DYZ4"/>
<protein>
    <submittedName>
        <fullName evidence="7">Polysaccharide biosynthesis protein</fullName>
    </submittedName>
</protein>
<accession>A0AAE3DYZ4</accession>
<feature type="transmembrane region" description="Helical" evidence="6">
    <location>
        <begin position="382"/>
        <end position="404"/>
    </location>
</feature>
<dbReference type="InterPro" id="IPR024923">
    <property type="entry name" value="PG_synth_SpoVB"/>
</dbReference>
<gene>
    <name evidence="7" type="ORF">LKE05_05935</name>
</gene>
<keyword evidence="3 6" id="KW-0812">Transmembrane</keyword>
<evidence type="ECO:0000256" key="3">
    <source>
        <dbReference type="ARBA" id="ARBA00022692"/>
    </source>
</evidence>
<evidence type="ECO:0000313" key="7">
    <source>
        <dbReference type="EMBL" id="MCC2210330.1"/>
    </source>
</evidence>
<feature type="transmembrane region" description="Helical" evidence="6">
    <location>
        <begin position="160"/>
        <end position="179"/>
    </location>
</feature>
<comment type="subcellular location">
    <subcellularLocation>
        <location evidence="1">Cell membrane</location>
        <topology evidence="1">Multi-pass membrane protein</topology>
    </subcellularLocation>
</comment>